<evidence type="ECO:0000259" key="1">
    <source>
        <dbReference type="Pfam" id="PF07238"/>
    </source>
</evidence>
<sequence>MRFQKKGDVKQYIARFCIRPGGAQDIVPTDWEMVALNDLGSGGVFFHDKRNLKIGTTIDLKIGFSVSMPPIECRGVVTRVHKHPNFSIFGIATEFTEIDANIKEMINKAARFVNPDNKFLYNKV</sequence>
<gene>
    <name evidence="2" type="ORF">MAG551_00609</name>
</gene>
<dbReference type="GO" id="GO:0035438">
    <property type="term" value="F:cyclic-di-GMP binding"/>
    <property type="evidence" value="ECO:0007669"/>
    <property type="project" value="InterPro"/>
</dbReference>
<protein>
    <recommendedName>
        <fullName evidence="1">PilZ domain-containing protein</fullName>
    </recommendedName>
</protein>
<evidence type="ECO:0000313" key="2">
    <source>
        <dbReference type="EMBL" id="MBS1257565.1"/>
    </source>
</evidence>
<name>A0A941ZZD6_9BACT</name>
<dbReference type="AlphaFoldDB" id="A0A941ZZD6"/>
<dbReference type="Proteomes" id="UP000722750">
    <property type="component" value="Unassembled WGS sequence"/>
</dbReference>
<accession>A0A941ZZD6</accession>
<dbReference type="EMBL" id="JAANXD010000027">
    <property type="protein sequence ID" value="MBS1257565.1"/>
    <property type="molecule type" value="Genomic_DNA"/>
</dbReference>
<dbReference type="InterPro" id="IPR009875">
    <property type="entry name" value="PilZ_domain"/>
</dbReference>
<organism evidence="2 3">
    <name type="scientific">Candidatus Scalindua arabica</name>
    <dbReference type="NCBI Taxonomy" id="1127984"/>
    <lineage>
        <taxon>Bacteria</taxon>
        <taxon>Pseudomonadati</taxon>
        <taxon>Planctomycetota</taxon>
        <taxon>Candidatus Brocadiia</taxon>
        <taxon>Candidatus Brocadiales</taxon>
        <taxon>Candidatus Scalinduaceae</taxon>
        <taxon>Candidatus Scalindua</taxon>
    </lineage>
</organism>
<evidence type="ECO:0000313" key="3">
    <source>
        <dbReference type="Proteomes" id="UP000722750"/>
    </source>
</evidence>
<proteinExistence type="predicted"/>
<reference evidence="2" key="1">
    <citation type="journal article" date="2021" name="ISME J.">
        <title>Fine-scale metabolic discontinuity in a stratified prokaryote microbiome of a Red Sea deep halocline.</title>
        <authorList>
            <person name="Michoud G."/>
            <person name="Ngugi D.K."/>
            <person name="Barozzi A."/>
            <person name="Merlino G."/>
            <person name="Calleja M.L."/>
            <person name="Delgado-Huertas A."/>
            <person name="Moran X.A.G."/>
            <person name="Daffonchio D."/>
        </authorList>
    </citation>
    <scope>NUCLEOTIDE SEQUENCE</scope>
    <source>
        <strain evidence="2">SuakinDeep_MAG55_1</strain>
    </source>
</reference>
<comment type="caution">
    <text evidence="2">The sequence shown here is derived from an EMBL/GenBank/DDBJ whole genome shotgun (WGS) entry which is preliminary data.</text>
</comment>
<dbReference type="Pfam" id="PF07238">
    <property type="entry name" value="PilZ"/>
    <property type="match status" value="1"/>
</dbReference>
<dbReference type="Gene3D" id="2.40.10.220">
    <property type="entry name" value="predicted glycosyltransferase like domains"/>
    <property type="match status" value="1"/>
</dbReference>
<feature type="domain" description="PilZ" evidence="1">
    <location>
        <begin position="35"/>
        <end position="106"/>
    </location>
</feature>